<dbReference type="SUPFAM" id="SSF47090">
    <property type="entry name" value="PGBD-like"/>
    <property type="match status" value="1"/>
</dbReference>
<reference evidence="10" key="1">
    <citation type="submission" date="2013-01" db="EMBL/GenBank/DDBJ databases">
        <title>Genome assembly of Mariniradius saccharolyticus AK6.</title>
        <authorList>
            <person name="Vaidya B."/>
            <person name="Khatri I."/>
            <person name="Tanuku N.R.S."/>
            <person name="Subramanian S."/>
            <person name="Pinnaka A."/>
        </authorList>
    </citation>
    <scope>NUCLEOTIDE SEQUENCE [LARGE SCALE GENOMIC DNA]</scope>
    <source>
        <strain evidence="10">AK6</strain>
    </source>
</reference>
<evidence type="ECO:0000256" key="2">
    <source>
        <dbReference type="ARBA" id="ARBA00005992"/>
    </source>
</evidence>
<keyword evidence="3" id="KW-0808">Transferase</keyword>
<evidence type="ECO:0000256" key="4">
    <source>
        <dbReference type="ARBA" id="ARBA00022960"/>
    </source>
</evidence>
<dbReference type="AlphaFoldDB" id="M7Y189"/>
<dbReference type="SUPFAM" id="SSF141523">
    <property type="entry name" value="L,D-transpeptidase catalytic domain-like"/>
    <property type="match status" value="1"/>
</dbReference>
<comment type="caution">
    <text evidence="10">The sequence shown here is derived from an EMBL/GenBank/DDBJ whole genome shotgun (WGS) entry which is preliminary data.</text>
</comment>
<evidence type="ECO:0000256" key="1">
    <source>
        <dbReference type="ARBA" id="ARBA00004752"/>
    </source>
</evidence>
<dbReference type="UniPathway" id="UPA00219"/>
<dbReference type="InParanoid" id="M7Y189"/>
<feature type="active site" description="Nucleophile" evidence="7">
    <location>
        <position position="476"/>
    </location>
</feature>
<keyword evidence="6 7" id="KW-0961">Cell wall biogenesis/degradation</keyword>
<dbReference type="Gene3D" id="1.10.101.10">
    <property type="entry name" value="PGBD-like superfamily/PGBD"/>
    <property type="match status" value="1"/>
</dbReference>
<evidence type="ECO:0000256" key="7">
    <source>
        <dbReference type="PROSITE-ProRule" id="PRU01373"/>
    </source>
</evidence>
<protein>
    <recommendedName>
        <fullName evidence="9">L,D-TPase catalytic domain-containing protein</fullName>
    </recommendedName>
</protein>
<name>M7Y189_9BACT</name>
<dbReference type="GO" id="GO:0071555">
    <property type="term" value="P:cell wall organization"/>
    <property type="evidence" value="ECO:0007669"/>
    <property type="project" value="UniProtKB-UniRule"/>
</dbReference>
<keyword evidence="11" id="KW-1185">Reference proteome</keyword>
<evidence type="ECO:0000313" key="11">
    <source>
        <dbReference type="Proteomes" id="UP000010953"/>
    </source>
</evidence>
<feature type="active site" description="Proton donor/acceptor" evidence="7">
    <location>
        <position position="457"/>
    </location>
</feature>
<feature type="domain" description="L,D-TPase catalytic" evidence="9">
    <location>
        <begin position="325"/>
        <end position="514"/>
    </location>
</feature>
<dbReference type="InterPro" id="IPR005490">
    <property type="entry name" value="LD_TPept_cat_dom"/>
</dbReference>
<dbReference type="OrthoDB" id="9778545at2"/>
<dbReference type="InterPro" id="IPR038063">
    <property type="entry name" value="Transpep_catalytic_dom"/>
</dbReference>
<keyword evidence="5 7" id="KW-0573">Peptidoglycan synthesis</keyword>
<dbReference type="GO" id="GO:0004180">
    <property type="term" value="F:carboxypeptidase activity"/>
    <property type="evidence" value="ECO:0007669"/>
    <property type="project" value="UniProtKB-ARBA"/>
</dbReference>
<dbReference type="InterPro" id="IPR036365">
    <property type="entry name" value="PGBD-like_sf"/>
</dbReference>
<evidence type="ECO:0000256" key="5">
    <source>
        <dbReference type="ARBA" id="ARBA00022984"/>
    </source>
</evidence>
<dbReference type="STRING" id="1239962.C943_02759"/>
<accession>M7Y189</accession>
<gene>
    <name evidence="10" type="ORF">C943_02759</name>
</gene>
<sequence>MKNLFLSLAWLLLFGQAFAQQSNGQNGIAGYIRSSLETYSPEQRPAVMGTELYSTVVIHRFYGERNFQPAWIKDGKIPELAYEMRYEIGQSKFDGLNPVDYHFAALNDYFSRYEAAKKQGKTLPDNELAAVDVLLTDAFIMMGSHLSLGKVDPENLKTSWNIQRNAPELVLDRRLEEALNGGGIRKSLQALYPSFVIYRKMREGLRELYDDMERFEKRPFAQWKPLKTDKSIKPDESNPMMPEIRKRLYFWGYVDAYETVEDKVYDAELVVGIKKLQRRHGMEPDGVIGQGTIQALNQTPEMLIRTAAVNLERLRWLPDTIKDSELILVNTANFQLDFLHNRDTVFTSKVIVGKSYHATPQFSAEMSYIVFSPTWTVPTSITRTEIIPAVKKNRNYLASKNMKLLNSSGGVVDPASIDWAKVNPKTFPYTVRQEPGESNSLGLAKFMFPNKHSVYIHDTPSRSLFEREDRALSHGCIRIQRPFDFAKFLLSHDPTWTDERIRQAMRQPKEVTVTLNRKIPVAIIYMTYWANGGGEMFFRSDIYGRDAEIAKALKESKGIKSGI</sequence>
<dbReference type="CDD" id="cd16913">
    <property type="entry name" value="YkuD_like"/>
    <property type="match status" value="1"/>
</dbReference>
<evidence type="ECO:0000259" key="9">
    <source>
        <dbReference type="PROSITE" id="PS52029"/>
    </source>
</evidence>
<dbReference type="Gene3D" id="2.40.440.10">
    <property type="entry name" value="L,D-transpeptidase catalytic domain-like"/>
    <property type="match status" value="1"/>
</dbReference>
<dbReference type="InterPro" id="IPR052905">
    <property type="entry name" value="LD-transpeptidase_YkuD-like"/>
</dbReference>
<dbReference type="InterPro" id="IPR036366">
    <property type="entry name" value="PGBDSf"/>
</dbReference>
<dbReference type="Pfam" id="PF20142">
    <property type="entry name" value="Scaffold"/>
    <property type="match status" value="1"/>
</dbReference>
<keyword evidence="8" id="KW-0732">Signal</keyword>
<organism evidence="10 11">
    <name type="scientific">Mariniradius saccharolyticus AK6</name>
    <dbReference type="NCBI Taxonomy" id="1239962"/>
    <lineage>
        <taxon>Bacteria</taxon>
        <taxon>Pseudomonadati</taxon>
        <taxon>Bacteroidota</taxon>
        <taxon>Cytophagia</taxon>
        <taxon>Cytophagales</taxon>
        <taxon>Cyclobacteriaceae</taxon>
        <taxon>Mariniradius</taxon>
    </lineage>
</organism>
<evidence type="ECO:0000313" key="10">
    <source>
        <dbReference type="EMBL" id="EMS30971.1"/>
    </source>
</evidence>
<dbReference type="RefSeq" id="WP_008631857.1">
    <property type="nucleotide sequence ID" value="NZ_AMZY02000026.1"/>
</dbReference>
<dbReference type="Proteomes" id="UP000010953">
    <property type="component" value="Unassembled WGS sequence"/>
</dbReference>
<dbReference type="GO" id="GO:0016740">
    <property type="term" value="F:transferase activity"/>
    <property type="evidence" value="ECO:0007669"/>
    <property type="project" value="UniProtKB-KW"/>
</dbReference>
<proteinExistence type="inferred from homology"/>
<feature type="chain" id="PRO_5004088343" description="L,D-TPase catalytic domain-containing protein" evidence="8">
    <location>
        <begin position="20"/>
        <end position="563"/>
    </location>
</feature>
<evidence type="ECO:0000256" key="3">
    <source>
        <dbReference type="ARBA" id="ARBA00022679"/>
    </source>
</evidence>
<dbReference type="PANTHER" id="PTHR41533:SF2">
    <property type="entry name" value="BLR7131 PROTEIN"/>
    <property type="match status" value="1"/>
</dbReference>
<dbReference type="Pfam" id="PF03734">
    <property type="entry name" value="YkuD"/>
    <property type="match status" value="1"/>
</dbReference>
<dbReference type="GO" id="GO:0008360">
    <property type="term" value="P:regulation of cell shape"/>
    <property type="evidence" value="ECO:0007669"/>
    <property type="project" value="UniProtKB-UniRule"/>
</dbReference>
<feature type="signal peptide" evidence="8">
    <location>
        <begin position="1"/>
        <end position="19"/>
    </location>
</feature>
<comment type="pathway">
    <text evidence="1 7">Cell wall biogenesis; peptidoglycan biosynthesis.</text>
</comment>
<comment type="similarity">
    <text evidence="2">Belongs to the YkuD family.</text>
</comment>
<dbReference type="PROSITE" id="PS52029">
    <property type="entry name" value="LD_TPASE"/>
    <property type="match status" value="1"/>
</dbReference>
<dbReference type="GO" id="GO:0009252">
    <property type="term" value="P:peptidoglycan biosynthetic process"/>
    <property type="evidence" value="ECO:0007669"/>
    <property type="project" value="UniProtKB-UniPathway"/>
</dbReference>
<dbReference type="Pfam" id="PF01471">
    <property type="entry name" value="PG_binding_1"/>
    <property type="match status" value="1"/>
</dbReference>
<dbReference type="EMBL" id="AMZY02000026">
    <property type="protein sequence ID" value="EMS30971.1"/>
    <property type="molecule type" value="Genomic_DNA"/>
</dbReference>
<evidence type="ECO:0000256" key="6">
    <source>
        <dbReference type="ARBA" id="ARBA00023316"/>
    </source>
</evidence>
<evidence type="ECO:0000256" key="8">
    <source>
        <dbReference type="SAM" id="SignalP"/>
    </source>
</evidence>
<dbReference type="InterPro" id="IPR045380">
    <property type="entry name" value="LD_TPept_scaffold_dom"/>
</dbReference>
<dbReference type="InterPro" id="IPR002477">
    <property type="entry name" value="Peptidoglycan-bd-like"/>
</dbReference>
<keyword evidence="4 7" id="KW-0133">Cell shape</keyword>
<dbReference type="eggNOG" id="COG2989">
    <property type="taxonomic scope" value="Bacteria"/>
</dbReference>
<dbReference type="PANTHER" id="PTHR41533">
    <property type="entry name" value="L,D-TRANSPEPTIDASE HI_1667-RELATED"/>
    <property type="match status" value="1"/>
</dbReference>